<dbReference type="InterPro" id="IPR006680">
    <property type="entry name" value="Amidohydro-rel"/>
</dbReference>
<reference evidence="2 3" key="1">
    <citation type="submission" date="2014-03" db="EMBL/GenBank/DDBJ databases">
        <title>Bradyrhizobium valentinum sp. nov., isolated from effective nodules of Lupinus mariae-josephae, a lupine endemic of basic-lime soils in Eastern Spain.</title>
        <authorList>
            <person name="Duran D."/>
            <person name="Rey L."/>
            <person name="Navarro A."/>
            <person name="Busquets A."/>
            <person name="Imperial J."/>
            <person name="Ruiz-Argueso T."/>
        </authorList>
    </citation>
    <scope>NUCLEOTIDE SEQUENCE [LARGE SCALE GENOMIC DNA]</scope>
    <source>
        <strain evidence="2 3">CCBAU 23086</strain>
    </source>
</reference>
<feature type="domain" description="Amidohydrolase-related" evidence="1">
    <location>
        <begin position="26"/>
        <end position="293"/>
    </location>
</feature>
<accession>A0A0R3N735</accession>
<dbReference type="InterPro" id="IPR052358">
    <property type="entry name" value="Aro_Compnd_Degr_Hydrolases"/>
</dbReference>
<organism evidence="2 3">
    <name type="scientific">Bradyrhizobium lablabi</name>
    <dbReference type="NCBI Taxonomy" id="722472"/>
    <lineage>
        <taxon>Bacteria</taxon>
        <taxon>Pseudomonadati</taxon>
        <taxon>Pseudomonadota</taxon>
        <taxon>Alphaproteobacteria</taxon>
        <taxon>Hyphomicrobiales</taxon>
        <taxon>Nitrobacteraceae</taxon>
        <taxon>Bradyrhizobium</taxon>
    </lineage>
</organism>
<dbReference type="Pfam" id="PF04909">
    <property type="entry name" value="Amidohydro_2"/>
    <property type="match status" value="1"/>
</dbReference>
<dbReference type="InterPro" id="IPR032466">
    <property type="entry name" value="Metal_Hydrolase"/>
</dbReference>
<dbReference type="GO" id="GO:0016787">
    <property type="term" value="F:hydrolase activity"/>
    <property type="evidence" value="ECO:0007669"/>
    <property type="project" value="InterPro"/>
</dbReference>
<dbReference type="PANTHER" id="PTHR35563">
    <property type="entry name" value="BARREL METAL-DEPENDENT HYDROLASE, PUTATIVE (AFU_ORTHOLOGUE AFUA_1G16240)-RELATED"/>
    <property type="match status" value="1"/>
</dbReference>
<dbReference type="Gene3D" id="3.20.20.140">
    <property type="entry name" value="Metal-dependent hydrolases"/>
    <property type="match status" value="1"/>
</dbReference>
<evidence type="ECO:0000313" key="3">
    <source>
        <dbReference type="Proteomes" id="UP000051660"/>
    </source>
</evidence>
<proteinExistence type="predicted"/>
<gene>
    <name evidence="2" type="ORF">CQ14_26670</name>
</gene>
<evidence type="ECO:0000259" key="1">
    <source>
        <dbReference type="Pfam" id="PF04909"/>
    </source>
</evidence>
<protein>
    <recommendedName>
        <fullName evidence="1">Amidohydrolase-related domain-containing protein</fullName>
    </recommendedName>
</protein>
<dbReference type="RefSeq" id="WP_057857373.1">
    <property type="nucleotide sequence ID" value="NZ_LLYB01000049.1"/>
</dbReference>
<name>A0A0R3N735_9BRAD</name>
<dbReference type="PANTHER" id="PTHR35563:SF2">
    <property type="entry name" value="BARREL METAL-DEPENDENT HYDROLASE, PUTATIVE (AFU_ORTHOLOGUE AFUA_1G16240)-RELATED"/>
    <property type="match status" value="1"/>
</dbReference>
<dbReference type="AlphaFoldDB" id="A0A0R3N735"/>
<dbReference type="EMBL" id="LLYB01000049">
    <property type="protein sequence ID" value="KRR26079.1"/>
    <property type="molecule type" value="Genomic_DNA"/>
</dbReference>
<evidence type="ECO:0000313" key="2">
    <source>
        <dbReference type="EMBL" id="KRR26079.1"/>
    </source>
</evidence>
<dbReference type="Proteomes" id="UP000051660">
    <property type="component" value="Unassembled WGS sequence"/>
</dbReference>
<sequence length="298" mass="32052">MTAVDVQTVPAPGATVPGWTLPSGACDAHCHVFGPHDRFRPAARPVYALPEATPQVAASLRKTLRLARGVLVQPAPYGSNPEAMLSAIAGAPRALRGVAVADPGIDTGTLEGWRLAGIVGLRFVEMRAPDGSRYPGSVGFDAIAVLAPRMRAVGLHAELWARAHDLADWLPHLLRSKVTLVLDHMACPGPLRGLNAAAFKSILARLADSDVWAKLTVCRVSQRDAGHDDARAFHDALVAAAPERVVWGSDWPYVRMSPAPDAGQMLDLLHRWVPDPAQRTRILVDNPARLYGFERTIP</sequence>
<dbReference type="SUPFAM" id="SSF51556">
    <property type="entry name" value="Metallo-dependent hydrolases"/>
    <property type="match status" value="1"/>
</dbReference>
<comment type="caution">
    <text evidence="2">The sequence shown here is derived from an EMBL/GenBank/DDBJ whole genome shotgun (WGS) entry which is preliminary data.</text>
</comment>